<feature type="non-terminal residue" evidence="3">
    <location>
        <position position="50"/>
    </location>
</feature>
<evidence type="ECO:0000256" key="2">
    <source>
        <dbReference type="SAM" id="SignalP"/>
    </source>
</evidence>
<dbReference type="RefSeq" id="XP_024743820.1">
    <property type="nucleotide sequence ID" value="XM_024878894.1"/>
</dbReference>
<name>A0A2J6TV74_9HELO</name>
<dbReference type="GeneID" id="36586971"/>
<dbReference type="AlphaFoldDB" id="A0A2J6TV74"/>
<feature type="region of interest" description="Disordered" evidence="1">
    <location>
        <begin position="31"/>
        <end position="50"/>
    </location>
</feature>
<dbReference type="Proteomes" id="UP000235371">
    <property type="component" value="Unassembled WGS sequence"/>
</dbReference>
<sequence>MRFDCCSYPPSCPAVSLLVVLVLHRIEAFGNPLRIPPQPPLPPSRSPPPL</sequence>
<keyword evidence="2" id="KW-0732">Signal</keyword>
<feature type="compositionally biased region" description="Pro residues" evidence="1">
    <location>
        <begin position="34"/>
        <end position="50"/>
    </location>
</feature>
<evidence type="ECO:0000313" key="4">
    <source>
        <dbReference type="Proteomes" id="UP000235371"/>
    </source>
</evidence>
<reference evidence="3 4" key="1">
    <citation type="submission" date="2016-04" db="EMBL/GenBank/DDBJ databases">
        <title>A degradative enzymes factory behind the ericoid mycorrhizal symbiosis.</title>
        <authorList>
            <consortium name="DOE Joint Genome Institute"/>
            <person name="Martino E."/>
            <person name="Morin E."/>
            <person name="Grelet G."/>
            <person name="Kuo A."/>
            <person name="Kohler A."/>
            <person name="Daghino S."/>
            <person name="Barry K."/>
            <person name="Choi C."/>
            <person name="Cichocki N."/>
            <person name="Clum A."/>
            <person name="Copeland A."/>
            <person name="Hainaut M."/>
            <person name="Haridas S."/>
            <person name="Labutti K."/>
            <person name="Lindquist E."/>
            <person name="Lipzen A."/>
            <person name="Khouja H.-R."/>
            <person name="Murat C."/>
            <person name="Ohm R."/>
            <person name="Olson A."/>
            <person name="Spatafora J."/>
            <person name="Veneault-Fourrey C."/>
            <person name="Henrissat B."/>
            <person name="Grigoriev I."/>
            <person name="Martin F."/>
            <person name="Perotto S."/>
        </authorList>
    </citation>
    <scope>NUCLEOTIDE SEQUENCE [LARGE SCALE GENOMIC DNA]</scope>
    <source>
        <strain evidence="3 4">E</strain>
    </source>
</reference>
<proteinExistence type="predicted"/>
<dbReference type="EMBL" id="KZ613740">
    <property type="protein sequence ID" value="PMD66916.1"/>
    <property type="molecule type" value="Genomic_DNA"/>
</dbReference>
<keyword evidence="4" id="KW-1185">Reference proteome</keyword>
<gene>
    <name evidence="3" type="ORF">K444DRAFT_605894</name>
</gene>
<organism evidence="3 4">
    <name type="scientific">Hyaloscypha bicolor E</name>
    <dbReference type="NCBI Taxonomy" id="1095630"/>
    <lineage>
        <taxon>Eukaryota</taxon>
        <taxon>Fungi</taxon>
        <taxon>Dikarya</taxon>
        <taxon>Ascomycota</taxon>
        <taxon>Pezizomycotina</taxon>
        <taxon>Leotiomycetes</taxon>
        <taxon>Helotiales</taxon>
        <taxon>Hyaloscyphaceae</taxon>
        <taxon>Hyaloscypha</taxon>
        <taxon>Hyaloscypha bicolor</taxon>
    </lineage>
</organism>
<dbReference type="InParanoid" id="A0A2J6TV74"/>
<evidence type="ECO:0000313" key="3">
    <source>
        <dbReference type="EMBL" id="PMD66916.1"/>
    </source>
</evidence>
<feature type="chain" id="PRO_5014334740" evidence="2">
    <location>
        <begin position="29"/>
        <end position="50"/>
    </location>
</feature>
<feature type="signal peptide" evidence="2">
    <location>
        <begin position="1"/>
        <end position="28"/>
    </location>
</feature>
<accession>A0A2J6TV74</accession>
<protein>
    <submittedName>
        <fullName evidence="3">Uncharacterized protein</fullName>
    </submittedName>
</protein>
<evidence type="ECO:0000256" key="1">
    <source>
        <dbReference type="SAM" id="MobiDB-lite"/>
    </source>
</evidence>